<dbReference type="GO" id="GO:0006099">
    <property type="term" value="P:tricarboxylic acid cycle"/>
    <property type="evidence" value="ECO:0007669"/>
    <property type="project" value="TreeGrafter"/>
</dbReference>
<reference evidence="9 10" key="1">
    <citation type="submission" date="2015-03" db="EMBL/GenBank/DDBJ databases">
        <authorList>
            <consortium name="Pathogen Informatics"/>
        </authorList>
    </citation>
    <scope>NUCLEOTIDE SEQUENCE [LARGE SCALE GENOMIC DNA]</scope>
    <source>
        <strain evidence="7 10">Bir 185</strain>
        <strain evidence="8 9">G09801536</strain>
    </source>
</reference>
<dbReference type="SMART" id="SM00861">
    <property type="entry name" value="Transket_pyr"/>
    <property type="match status" value="1"/>
</dbReference>
<dbReference type="FunFam" id="3.40.50.11610:FF:000002">
    <property type="entry name" value="2-oxoglutarate dehydrogenase E1 component"/>
    <property type="match status" value="1"/>
</dbReference>
<dbReference type="GO" id="GO:0045252">
    <property type="term" value="C:oxoglutarate dehydrogenase complex"/>
    <property type="evidence" value="ECO:0007669"/>
    <property type="project" value="TreeGrafter"/>
</dbReference>
<evidence type="ECO:0000256" key="2">
    <source>
        <dbReference type="ARBA" id="ARBA00012280"/>
    </source>
</evidence>
<evidence type="ECO:0000313" key="8">
    <source>
        <dbReference type="EMBL" id="COW13817.1"/>
    </source>
</evidence>
<dbReference type="InterPro" id="IPR031717">
    <property type="entry name" value="ODO-1/KGD_C"/>
</dbReference>
<dbReference type="Gene3D" id="3.40.50.11610">
    <property type="entry name" value="Multifunctional 2-oxoglutarate metabolism enzyme, C-terminal domain"/>
    <property type="match status" value="1"/>
</dbReference>
<evidence type="ECO:0000313" key="7">
    <source>
        <dbReference type="EMBL" id="CKS69271.1"/>
    </source>
</evidence>
<keyword evidence="4" id="KW-0786">Thiamine pyrophosphate</keyword>
<dbReference type="AlphaFoldDB" id="A0A655AEW8"/>
<keyword evidence="3" id="KW-0560">Oxidoreductase</keyword>
<organism evidence="7 10">
    <name type="scientific">Mycobacterium tuberculosis</name>
    <dbReference type="NCBI Taxonomy" id="1773"/>
    <lineage>
        <taxon>Bacteria</taxon>
        <taxon>Bacillati</taxon>
        <taxon>Actinomycetota</taxon>
        <taxon>Actinomycetes</taxon>
        <taxon>Mycobacteriales</taxon>
        <taxon>Mycobacteriaceae</taxon>
        <taxon>Mycobacterium</taxon>
        <taxon>Mycobacterium tuberculosis complex</taxon>
    </lineage>
</organism>
<evidence type="ECO:0000313" key="9">
    <source>
        <dbReference type="Proteomes" id="UP000045842"/>
    </source>
</evidence>
<dbReference type="PANTHER" id="PTHR23152:SF4">
    <property type="entry name" value="2-OXOADIPATE DEHYDROGENASE COMPLEX COMPONENT E1"/>
    <property type="match status" value="1"/>
</dbReference>
<evidence type="ECO:0000313" key="10">
    <source>
        <dbReference type="Proteomes" id="UP000050164"/>
    </source>
</evidence>
<dbReference type="PANTHER" id="PTHR23152">
    <property type="entry name" value="2-OXOGLUTARATE DEHYDROGENASE"/>
    <property type="match status" value="1"/>
</dbReference>
<dbReference type="EC" id="1.2.4.2" evidence="2"/>
<feature type="domain" description="Transketolase-like pyrimidine-binding" evidence="6">
    <location>
        <begin position="1"/>
        <end position="112"/>
    </location>
</feature>
<protein>
    <recommendedName>
        <fullName evidence="2">oxoglutarate dehydrogenase (succinyl-transferring)</fullName>
        <ecNumber evidence="2">1.2.4.2</ecNumber>
    </recommendedName>
</protein>
<dbReference type="Proteomes" id="UP000045842">
    <property type="component" value="Unassembled WGS sequence"/>
</dbReference>
<dbReference type="Pfam" id="PF02779">
    <property type="entry name" value="Transket_pyr"/>
    <property type="match status" value="1"/>
</dbReference>
<dbReference type="GO" id="GO:0016829">
    <property type="term" value="F:lyase activity"/>
    <property type="evidence" value="ECO:0007669"/>
    <property type="project" value="UniProtKB-KW"/>
</dbReference>
<comment type="cofactor">
    <cofactor evidence="1">
        <name>thiamine diphosphate</name>
        <dbReference type="ChEBI" id="CHEBI:58937"/>
    </cofactor>
</comment>
<evidence type="ECO:0000259" key="6">
    <source>
        <dbReference type="SMART" id="SM00861"/>
    </source>
</evidence>
<dbReference type="InterPro" id="IPR011603">
    <property type="entry name" value="2oxoglutarate_DH_E1"/>
</dbReference>
<dbReference type="InterPro" id="IPR005475">
    <property type="entry name" value="Transketolase-like_Pyr-bd"/>
</dbReference>
<dbReference type="InterPro" id="IPR029061">
    <property type="entry name" value="THDP-binding"/>
</dbReference>
<name>A0A655AEW8_MYCTX</name>
<evidence type="ECO:0000256" key="4">
    <source>
        <dbReference type="ARBA" id="ARBA00023052"/>
    </source>
</evidence>
<dbReference type="Gene3D" id="3.40.50.12470">
    <property type="match status" value="1"/>
</dbReference>
<dbReference type="InterPro" id="IPR042179">
    <property type="entry name" value="KGD_C_sf"/>
</dbReference>
<comment type="catalytic activity">
    <reaction evidence="5">
        <text>N(6)-[(R)-lipoyl]-L-lysyl-[protein] + 2-oxoglutarate + H(+) = N(6)-[(R)-S(8)-succinyldihydrolipoyl]-L-lysyl-[protein] + CO2</text>
        <dbReference type="Rhea" id="RHEA:12188"/>
        <dbReference type="Rhea" id="RHEA-COMP:10474"/>
        <dbReference type="Rhea" id="RHEA-COMP:20092"/>
        <dbReference type="ChEBI" id="CHEBI:15378"/>
        <dbReference type="ChEBI" id="CHEBI:16526"/>
        <dbReference type="ChEBI" id="CHEBI:16810"/>
        <dbReference type="ChEBI" id="CHEBI:83099"/>
        <dbReference type="ChEBI" id="CHEBI:83120"/>
        <dbReference type="EC" id="1.2.4.2"/>
    </reaction>
</comment>
<dbReference type="Proteomes" id="UP000050164">
    <property type="component" value="Unassembled WGS sequence"/>
</dbReference>
<proteinExistence type="predicted"/>
<evidence type="ECO:0000256" key="1">
    <source>
        <dbReference type="ARBA" id="ARBA00001964"/>
    </source>
</evidence>
<dbReference type="EMBL" id="CNFT01000997">
    <property type="protein sequence ID" value="CKS69271.1"/>
    <property type="molecule type" value="Genomic_DNA"/>
</dbReference>
<dbReference type="GO" id="GO:0004591">
    <property type="term" value="F:oxoglutarate dehydrogenase (succinyl-transferring) activity"/>
    <property type="evidence" value="ECO:0007669"/>
    <property type="project" value="UniProtKB-EC"/>
</dbReference>
<dbReference type="GO" id="GO:0005829">
    <property type="term" value="C:cytosol"/>
    <property type="evidence" value="ECO:0007669"/>
    <property type="project" value="TreeGrafter"/>
</dbReference>
<keyword evidence="7" id="KW-0456">Lyase</keyword>
<evidence type="ECO:0000256" key="3">
    <source>
        <dbReference type="ARBA" id="ARBA00023002"/>
    </source>
</evidence>
<dbReference type="Pfam" id="PF16870">
    <property type="entry name" value="OxoGdeHyase_C"/>
    <property type="match status" value="1"/>
</dbReference>
<evidence type="ECO:0000256" key="5">
    <source>
        <dbReference type="ARBA" id="ARBA00051911"/>
    </source>
</evidence>
<dbReference type="GO" id="GO:0000287">
    <property type="term" value="F:magnesium ion binding"/>
    <property type="evidence" value="ECO:0007669"/>
    <property type="project" value="UniProtKB-ARBA"/>
</dbReference>
<dbReference type="GO" id="GO:0030976">
    <property type="term" value="F:thiamine pyrophosphate binding"/>
    <property type="evidence" value="ECO:0007669"/>
    <property type="project" value="InterPro"/>
</dbReference>
<gene>
    <name evidence="7" type="primary">kgd</name>
    <name evidence="8" type="ORF">ERS007679_03214</name>
    <name evidence="7" type="ORF">ERS027659_03447</name>
</gene>
<dbReference type="EMBL" id="CSAD01000548">
    <property type="protein sequence ID" value="COW13817.1"/>
    <property type="molecule type" value="Genomic_DNA"/>
</dbReference>
<sequence length="264" mass="29873">MGNPDAVVLWEAQFGDFVNGAQSIIDEFISSGEAKWGQLSNVVLLLPHGHEGQGPDHTSARIERFLQLWAEGSMTIAMPSTPSNYFHLLRRHALDGIQRPLIVFTPKSMLRHKAAVSEIKDFTEIKFRSVLEEPTYEDGIGDRNKVSRILLTSGKLYYELAARKAKDNRNDLAIVRLEQLAPLPRRRLRETLDRYENVKEFFWVQEEPANQGAWPRFGLELPELLPDKLAGIKRISRRAMSAPSSGSSKVHAVEQQEILDEAFG</sequence>
<accession>A0A655AEW8</accession>
<dbReference type="SUPFAM" id="SSF52518">
    <property type="entry name" value="Thiamin diphosphate-binding fold (THDP-binding)"/>
    <property type="match status" value="1"/>
</dbReference>